<keyword evidence="2" id="KW-0325">Glycoprotein</keyword>
<keyword evidence="1 3" id="KW-0732">Signal</keyword>
<dbReference type="VEuPathDB" id="CryptoDB:Vbra_5216"/>
<name>A0A0G4ELM6_VITBC</name>
<organism evidence="5 6">
    <name type="scientific">Vitrella brassicaformis (strain CCMP3155)</name>
    <dbReference type="NCBI Taxonomy" id="1169540"/>
    <lineage>
        <taxon>Eukaryota</taxon>
        <taxon>Sar</taxon>
        <taxon>Alveolata</taxon>
        <taxon>Colpodellida</taxon>
        <taxon>Vitrellaceae</taxon>
        <taxon>Vitrella</taxon>
    </lineage>
</organism>
<dbReference type="EMBL" id="CDMY01000268">
    <property type="protein sequence ID" value="CEL98328.1"/>
    <property type="molecule type" value="Genomic_DNA"/>
</dbReference>
<keyword evidence="6" id="KW-1185">Reference proteome</keyword>
<dbReference type="OMA" id="SATWQDI"/>
<evidence type="ECO:0000313" key="6">
    <source>
        <dbReference type="Proteomes" id="UP000041254"/>
    </source>
</evidence>
<dbReference type="Proteomes" id="UP000041254">
    <property type="component" value="Unassembled WGS sequence"/>
</dbReference>
<dbReference type="OrthoDB" id="10045365at2759"/>
<dbReference type="Gene3D" id="3.50.30.30">
    <property type="match status" value="1"/>
</dbReference>
<evidence type="ECO:0000256" key="3">
    <source>
        <dbReference type="SAM" id="SignalP"/>
    </source>
</evidence>
<sequence>MSPRPLKPRLPMLTLLVASLLTFNLAAAQMRVTTPRALAEQLTRRFPDGIIIGTTATFGAPHYGTKLVGRLIYREDVSSMHCKPGYFNVTKDLPALDAFDGNVASLPTAFHYLIIVVDRGVCTFVTKVKVAQEEYSATAVVVVDSKGSSATWQDIQYIIMADDLYGRNVYIPSILIDHETGQLLKDYIKQADMSNEEDEKTVYGTLEWGVSEKDVVIVDFWTYASSQEGEYSRSDHPPSLDACLAG</sequence>
<protein>
    <recommendedName>
        <fullName evidence="4">PA domain-containing protein</fullName>
    </recommendedName>
</protein>
<evidence type="ECO:0000256" key="2">
    <source>
        <dbReference type="ARBA" id="ARBA00023180"/>
    </source>
</evidence>
<proteinExistence type="predicted"/>
<accession>A0A0G4ELM6</accession>
<feature type="chain" id="PRO_5005187830" description="PA domain-containing protein" evidence="3">
    <location>
        <begin position="29"/>
        <end position="246"/>
    </location>
</feature>
<gene>
    <name evidence="5" type="ORF">Vbra_5216</name>
</gene>
<dbReference type="AlphaFoldDB" id="A0A0G4ELM6"/>
<feature type="domain" description="PA" evidence="4">
    <location>
        <begin position="78"/>
        <end position="184"/>
    </location>
</feature>
<dbReference type="InParanoid" id="A0A0G4ELM6"/>
<evidence type="ECO:0000256" key="1">
    <source>
        <dbReference type="ARBA" id="ARBA00022729"/>
    </source>
</evidence>
<dbReference type="InterPro" id="IPR003137">
    <property type="entry name" value="PA_domain"/>
</dbReference>
<dbReference type="Pfam" id="PF02225">
    <property type="entry name" value="PA"/>
    <property type="match status" value="1"/>
</dbReference>
<dbReference type="PhylomeDB" id="A0A0G4ELM6"/>
<reference evidence="5 6" key="1">
    <citation type="submission" date="2014-11" db="EMBL/GenBank/DDBJ databases">
        <authorList>
            <person name="Zhu J."/>
            <person name="Qi W."/>
            <person name="Song R."/>
        </authorList>
    </citation>
    <scope>NUCLEOTIDE SEQUENCE [LARGE SCALE GENOMIC DNA]</scope>
</reference>
<dbReference type="PANTHER" id="PTHR22702:SF1">
    <property type="entry name" value="PROTEASE-ASSOCIATED DOMAIN-CONTAINING PROTEIN 1"/>
    <property type="match status" value="1"/>
</dbReference>
<dbReference type="PANTHER" id="PTHR22702">
    <property type="entry name" value="PROTEASE-ASSOCIATED DOMAIN-CONTAINING PROTEIN"/>
    <property type="match status" value="1"/>
</dbReference>
<dbReference type="STRING" id="1169540.A0A0G4ELM6"/>
<evidence type="ECO:0000259" key="4">
    <source>
        <dbReference type="Pfam" id="PF02225"/>
    </source>
</evidence>
<evidence type="ECO:0000313" key="5">
    <source>
        <dbReference type="EMBL" id="CEL98328.1"/>
    </source>
</evidence>
<feature type="signal peptide" evidence="3">
    <location>
        <begin position="1"/>
        <end position="28"/>
    </location>
</feature>